<evidence type="ECO:0000313" key="2">
    <source>
        <dbReference type="EMBL" id="KTB32962.1"/>
    </source>
</evidence>
<dbReference type="Proteomes" id="UP000054988">
    <property type="component" value="Unassembled WGS sequence"/>
</dbReference>
<gene>
    <name evidence="2" type="ORF">WG66_14462</name>
</gene>
<dbReference type="EMBL" id="LATX01002194">
    <property type="protein sequence ID" value="KTB32962.1"/>
    <property type="molecule type" value="Genomic_DNA"/>
</dbReference>
<dbReference type="AlphaFoldDB" id="A0A0W0F9Z1"/>
<evidence type="ECO:0000313" key="3">
    <source>
        <dbReference type="Proteomes" id="UP000054988"/>
    </source>
</evidence>
<feature type="region of interest" description="Disordered" evidence="1">
    <location>
        <begin position="40"/>
        <end position="138"/>
    </location>
</feature>
<organism evidence="2 3">
    <name type="scientific">Moniliophthora roreri</name>
    <name type="common">Frosty pod rot fungus</name>
    <name type="synonym">Monilia roreri</name>
    <dbReference type="NCBI Taxonomy" id="221103"/>
    <lineage>
        <taxon>Eukaryota</taxon>
        <taxon>Fungi</taxon>
        <taxon>Dikarya</taxon>
        <taxon>Basidiomycota</taxon>
        <taxon>Agaricomycotina</taxon>
        <taxon>Agaricomycetes</taxon>
        <taxon>Agaricomycetidae</taxon>
        <taxon>Agaricales</taxon>
        <taxon>Marasmiineae</taxon>
        <taxon>Marasmiaceae</taxon>
        <taxon>Moniliophthora</taxon>
    </lineage>
</organism>
<reference evidence="2 3" key="1">
    <citation type="submission" date="2015-12" db="EMBL/GenBank/DDBJ databases">
        <title>Draft genome sequence of Moniliophthora roreri, the causal agent of frosty pod rot of cacao.</title>
        <authorList>
            <person name="Aime M.C."/>
            <person name="Diaz-Valderrama J.R."/>
            <person name="Kijpornyongpan T."/>
            <person name="Phillips-Mora W."/>
        </authorList>
    </citation>
    <scope>NUCLEOTIDE SEQUENCE [LARGE SCALE GENOMIC DNA]</scope>
    <source>
        <strain evidence="2 3">MCA 2952</strain>
    </source>
</reference>
<proteinExistence type="predicted"/>
<comment type="caution">
    <text evidence="2">The sequence shown here is derived from an EMBL/GenBank/DDBJ whole genome shotgun (WGS) entry which is preliminary data.</text>
</comment>
<sequence>MSLISEHQDVQHMSLFIKNNTRTNFQRKWNDKTIFTAAQADFDEEDFPYSSNSVDRTLQSTNGILSIPFTGINRPRSGDDDDDHQNHDQEGGNDDDDDHPDFSQPNNPNRGNDPVDHHYNQNDGGDQSRPKNTAPPQN</sequence>
<protein>
    <submittedName>
        <fullName evidence="2">Uncharacterized protein</fullName>
    </submittedName>
</protein>
<name>A0A0W0F9Z1_MONRR</name>
<feature type="compositionally biased region" description="Polar residues" evidence="1">
    <location>
        <begin position="49"/>
        <end position="64"/>
    </location>
</feature>
<feature type="compositionally biased region" description="Polar residues" evidence="1">
    <location>
        <begin position="121"/>
        <end position="138"/>
    </location>
</feature>
<accession>A0A0W0F9Z1</accession>
<evidence type="ECO:0000256" key="1">
    <source>
        <dbReference type="SAM" id="MobiDB-lite"/>
    </source>
</evidence>